<dbReference type="GeneID" id="136803802"/>
<proteinExistence type="inferred from homology"/>
<keyword evidence="7" id="KW-1185">Reference proteome</keyword>
<evidence type="ECO:0000313" key="6">
    <source>
        <dbReference type="EnsemblMetazoa" id="CLYHEMP022251.1"/>
    </source>
</evidence>
<evidence type="ECO:0000256" key="1">
    <source>
        <dbReference type="ARBA" id="ARBA00009458"/>
    </source>
</evidence>
<reference evidence="6" key="1">
    <citation type="submission" date="2021-01" db="UniProtKB">
        <authorList>
            <consortium name="EnsemblMetazoa"/>
        </authorList>
    </citation>
    <scope>IDENTIFICATION</scope>
</reference>
<keyword evidence="4" id="KW-0812">Transmembrane</keyword>
<dbReference type="SUPFAM" id="SSF56854">
    <property type="entry name" value="Bcl-2 inhibitors of programmed cell death"/>
    <property type="match status" value="1"/>
</dbReference>
<dbReference type="PROSITE" id="PS50062">
    <property type="entry name" value="BCL2_FAMILY"/>
    <property type="match status" value="1"/>
</dbReference>
<evidence type="ECO:0000313" key="7">
    <source>
        <dbReference type="Proteomes" id="UP000594262"/>
    </source>
</evidence>
<feature type="region of interest" description="Disordered" evidence="3">
    <location>
        <begin position="1"/>
        <end position="125"/>
    </location>
</feature>
<dbReference type="Proteomes" id="UP000594262">
    <property type="component" value="Unplaced"/>
</dbReference>
<comment type="similarity">
    <text evidence="1">Belongs to the Bcl-2 family.</text>
</comment>
<dbReference type="CDD" id="cd06845">
    <property type="entry name" value="Bcl-2_like"/>
    <property type="match status" value="1"/>
</dbReference>
<dbReference type="OrthoDB" id="6080198at2759"/>
<dbReference type="EnsemblMetazoa" id="CLYHEMT022251.1">
    <property type="protein sequence ID" value="CLYHEMP022251.1"/>
    <property type="gene ID" value="CLYHEMG022251"/>
</dbReference>
<dbReference type="Gene3D" id="1.10.437.10">
    <property type="entry name" value="Blc2-like"/>
    <property type="match status" value="1"/>
</dbReference>
<evidence type="ECO:0000256" key="4">
    <source>
        <dbReference type="SAM" id="Phobius"/>
    </source>
</evidence>
<dbReference type="GO" id="GO:0008630">
    <property type="term" value="P:intrinsic apoptotic signaling pathway in response to DNA damage"/>
    <property type="evidence" value="ECO:0007669"/>
    <property type="project" value="TreeGrafter"/>
</dbReference>
<dbReference type="GO" id="GO:0005741">
    <property type="term" value="C:mitochondrial outer membrane"/>
    <property type="evidence" value="ECO:0007669"/>
    <property type="project" value="TreeGrafter"/>
</dbReference>
<evidence type="ECO:0000259" key="5">
    <source>
        <dbReference type="SMART" id="SM00337"/>
    </source>
</evidence>
<dbReference type="InterPro" id="IPR036834">
    <property type="entry name" value="Bcl-2-like_sf"/>
</dbReference>
<evidence type="ECO:0000256" key="2">
    <source>
        <dbReference type="ARBA" id="ARBA00022703"/>
    </source>
</evidence>
<protein>
    <recommendedName>
        <fullName evidence="5">Bcl-2 Bcl-2 homology region 1-3 domain-containing protein</fullName>
    </recommendedName>
</protein>
<name>A0A7M5XF08_9CNID</name>
<feature type="compositionally biased region" description="Polar residues" evidence="3">
    <location>
        <begin position="49"/>
        <end position="71"/>
    </location>
</feature>
<dbReference type="GO" id="GO:0001836">
    <property type="term" value="P:release of cytochrome c from mitochondria"/>
    <property type="evidence" value="ECO:0007669"/>
    <property type="project" value="TreeGrafter"/>
</dbReference>
<accession>A0A7M5XF08</accession>
<feature type="compositionally biased region" description="Gly residues" evidence="3">
    <location>
        <begin position="1"/>
        <end position="12"/>
    </location>
</feature>
<dbReference type="PRINTS" id="PR01862">
    <property type="entry name" value="BCL2FAMILY"/>
</dbReference>
<dbReference type="InterPro" id="IPR026298">
    <property type="entry name" value="Bcl-2_fam"/>
</dbReference>
<dbReference type="Pfam" id="PF00452">
    <property type="entry name" value="Bcl-2"/>
    <property type="match status" value="1"/>
</dbReference>
<dbReference type="SMART" id="SM00337">
    <property type="entry name" value="BCL"/>
    <property type="match status" value="1"/>
</dbReference>
<dbReference type="GO" id="GO:0097192">
    <property type="term" value="P:extrinsic apoptotic signaling pathway in absence of ligand"/>
    <property type="evidence" value="ECO:0007669"/>
    <property type="project" value="TreeGrafter"/>
</dbReference>
<organism evidence="6 7">
    <name type="scientific">Clytia hemisphaerica</name>
    <dbReference type="NCBI Taxonomy" id="252671"/>
    <lineage>
        <taxon>Eukaryota</taxon>
        <taxon>Metazoa</taxon>
        <taxon>Cnidaria</taxon>
        <taxon>Hydrozoa</taxon>
        <taxon>Hydroidolina</taxon>
        <taxon>Leptothecata</taxon>
        <taxon>Obeliida</taxon>
        <taxon>Clytiidae</taxon>
        <taxon>Clytia</taxon>
    </lineage>
</organism>
<dbReference type="GO" id="GO:0051400">
    <property type="term" value="F:BH domain binding"/>
    <property type="evidence" value="ECO:0007669"/>
    <property type="project" value="TreeGrafter"/>
</dbReference>
<dbReference type="PANTHER" id="PTHR11256">
    <property type="entry name" value="BCL-2 RELATED"/>
    <property type="match status" value="1"/>
</dbReference>
<feature type="transmembrane region" description="Helical" evidence="4">
    <location>
        <begin position="294"/>
        <end position="311"/>
    </location>
</feature>
<keyword evidence="4" id="KW-1133">Transmembrane helix</keyword>
<dbReference type="PANTHER" id="PTHR11256:SF56">
    <property type="entry name" value="BCL-2 BCL-2 HOMOLOGY REGION 1-3 DOMAIN-CONTAINING PROTEIN"/>
    <property type="match status" value="1"/>
</dbReference>
<dbReference type="RefSeq" id="XP_066916633.1">
    <property type="nucleotide sequence ID" value="XM_067060532.1"/>
</dbReference>
<dbReference type="InterPro" id="IPR002475">
    <property type="entry name" value="Bcl2-like"/>
</dbReference>
<keyword evidence="4" id="KW-0472">Membrane</keyword>
<dbReference type="InterPro" id="IPR046371">
    <property type="entry name" value="Bcl-2_BH1-3"/>
</dbReference>
<dbReference type="GO" id="GO:0042981">
    <property type="term" value="P:regulation of apoptotic process"/>
    <property type="evidence" value="ECO:0007669"/>
    <property type="project" value="InterPro"/>
</dbReference>
<dbReference type="AlphaFoldDB" id="A0A7M5XF08"/>
<keyword evidence="2" id="KW-0053">Apoptosis</keyword>
<feature type="compositionally biased region" description="Low complexity" evidence="3">
    <location>
        <begin position="26"/>
        <end position="48"/>
    </location>
</feature>
<evidence type="ECO:0000256" key="3">
    <source>
        <dbReference type="SAM" id="MobiDB-lite"/>
    </source>
</evidence>
<sequence>MGPPIGGGGGGNKPPPSFFPNQNVDNNRQYPPQNQQQTFQQNEQYNSQPPYTSTPIADQAANHQYQPQPEQRSVRMRPQPANTRPQYPGYGPMVSGSSIQQPQVVPPPGQEQQDFDEEDGRPGYGPRVNVNVHYQEAQQQQIGNATPDIFTSFLVNRMENDGYDVPQQLRRRQGGNNEREIAKVLQRIGDDMSNHSQLNNLISGIRVTPDTVYKTFFSVASEIFSDGNINWGRICTLFYFAYKLAIQVLNEMPLVDIVIDWVKRYVFDKLVGWILARGGWKAVHEYFGATPKQLVFVFLAGVAISSMFWYWKK</sequence>
<feature type="domain" description="Bcl-2 Bcl-2 homology region 1-3" evidence="5">
    <location>
        <begin position="185"/>
        <end position="280"/>
    </location>
</feature>